<dbReference type="GO" id="GO:0051177">
    <property type="term" value="P:meiotic sister chromatid cohesion"/>
    <property type="evidence" value="ECO:0007669"/>
    <property type="project" value="TreeGrafter"/>
</dbReference>
<feature type="compositionally biased region" description="Basic and acidic residues" evidence="5">
    <location>
        <begin position="417"/>
        <end position="454"/>
    </location>
</feature>
<dbReference type="GO" id="GO:0030893">
    <property type="term" value="C:meiotic cohesin complex"/>
    <property type="evidence" value="ECO:0007669"/>
    <property type="project" value="TreeGrafter"/>
</dbReference>
<dbReference type="GeneID" id="108900802"/>
<accession>A0AAJ8B083</accession>
<dbReference type="RefSeq" id="XP_050922898.1">
    <property type="nucleotide sequence ID" value="XM_051066941.1"/>
</dbReference>
<dbReference type="GO" id="GO:0006302">
    <property type="term" value="P:double-strand break repair"/>
    <property type="evidence" value="ECO:0007669"/>
    <property type="project" value="TreeGrafter"/>
</dbReference>
<dbReference type="AlphaFoldDB" id="A0AAJ8B083"/>
<dbReference type="PANTHER" id="PTHR12585:SF27">
    <property type="entry name" value="MEIOTIC RECOMBINATION PROTEIN REC8 HOMOLOG"/>
    <property type="match status" value="1"/>
</dbReference>
<dbReference type="InterPro" id="IPR006909">
    <property type="entry name" value="Rad21/Rec8_C_eu"/>
</dbReference>
<dbReference type="GO" id="GO:0007059">
    <property type="term" value="P:chromosome segregation"/>
    <property type="evidence" value="ECO:0007669"/>
    <property type="project" value="UniProtKB-KW"/>
</dbReference>
<proteinExistence type="inferred from homology"/>
<keyword evidence="3" id="KW-0159">Chromosome partition</keyword>
<dbReference type="Proteomes" id="UP000694890">
    <property type="component" value="Linkage group LG24"/>
</dbReference>
<evidence type="ECO:0000256" key="3">
    <source>
        <dbReference type="ARBA" id="ARBA00022829"/>
    </source>
</evidence>
<gene>
    <name evidence="9" type="primary">rec8b</name>
</gene>
<dbReference type="InterPro" id="IPR006910">
    <property type="entry name" value="Rad21_Rec8_N"/>
</dbReference>
<feature type="region of interest" description="Disordered" evidence="5">
    <location>
        <begin position="417"/>
        <end position="460"/>
    </location>
</feature>
<dbReference type="Pfam" id="PF04825">
    <property type="entry name" value="Rad21_Rec8_N"/>
    <property type="match status" value="1"/>
</dbReference>
<organism evidence="8 9">
    <name type="scientific">Lates calcarifer</name>
    <name type="common">Barramundi</name>
    <name type="synonym">Holocentrus calcarifer</name>
    <dbReference type="NCBI Taxonomy" id="8187"/>
    <lineage>
        <taxon>Eukaryota</taxon>
        <taxon>Metazoa</taxon>
        <taxon>Chordata</taxon>
        <taxon>Craniata</taxon>
        <taxon>Vertebrata</taxon>
        <taxon>Euteleostomi</taxon>
        <taxon>Actinopterygii</taxon>
        <taxon>Neopterygii</taxon>
        <taxon>Teleostei</taxon>
        <taxon>Neoteleostei</taxon>
        <taxon>Acanthomorphata</taxon>
        <taxon>Carangaria</taxon>
        <taxon>Carangaria incertae sedis</taxon>
        <taxon>Centropomidae</taxon>
        <taxon>Lates</taxon>
    </lineage>
</organism>
<evidence type="ECO:0000256" key="2">
    <source>
        <dbReference type="ARBA" id="ARBA00009870"/>
    </source>
</evidence>
<dbReference type="Pfam" id="PF04824">
    <property type="entry name" value="Rad21_Rec8"/>
    <property type="match status" value="1"/>
</dbReference>
<reference evidence="9" key="1">
    <citation type="submission" date="2025-08" db="UniProtKB">
        <authorList>
            <consortium name="RefSeq"/>
        </authorList>
    </citation>
    <scope>IDENTIFICATION</scope>
    <source>
        <tissue evidence="9">Brain</tissue>
    </source>
</reference>
<dbReference type="CTD" id="678633"/>
<dbReference type="GO" id="GO:0003682">
    <property type="term" value="F:chromatin binding"/>
    <property type="evidence" value="ECO:0007669"/>
    <property type="project" value="TreeGrafter"/>
</dbReference>
<evidence type="ECO:0000256" key="1">
    <source>
        <dbReference type="ARBA" id="ARBA00004123"/>
    </source>
</evidence>
<dbReference type="KEGG" id="lcf:108900802"/>
<feature type="domain" description="Rad21/Rec8-like protein N-terminal" evidence="7">
    <location>
        <begin position="1"/>
        <end position="113"/>
    </location>
</feature>
<protein>
    <submittedName>
        <fullName evidence="9">LOW QUALITY PROTEIN: REC8 meiotic recombination protein b</fullName>
    </submittedName>
</protein>
<dbReference type="GO" id="GO:0005634">
    <property type="term" value="C:nucleus"/>
    <property type="evidence" value="ECO:0007669"/>
    <property type="project" value="UniProtKB-SubCell"/>
</dbReference>
<feature type="domain" description="Rad21/Rec8-like protein C-terminal eukaryotic" evidence="6">
    <location>
        <begin position="538"/>
        <end position="582"/>
    </location>
</feature>
<sequence>MFYYPNVLHRHTGCFSTIWLAATRGIRVTRRELLKVNVKRTCGDILNYVTAQVPPLQPNLPRPRFSLYLSSQLQYGVVVVYHRQCGFLLEEVQQTIDRLLRAKRSTPIDMAESDRLTLNVPDNLYMMEEAEGAQDPFFGLMESQQLLSPYKIHQTVFVIEEVGSQHSLVPSPLITSDKEGFRSPPAAITLTERDQIAITATECFEGDDLPEATAREIDLLMDQPDQFYREVEEQRTRERTRELEGAMSSIDQLRETVLGAEQDSAWLLDEELGQPVEVPLAAVALEMTPLQVAMPTPPFGASEKEGGQATESYVKSCFLLCHQVVICPIRKPGGSRRRQLVFADPQVQISDRAMKEQTGNRLAETLDLSQVLLDLPFLTKRATPDQLFNAPCGSLPHADLQSLWKQHAVLSVLPARGEKQRREKAEVEEARGESEQDREVLRTERRHSGMREVSSESGLQPAEGSSVLDVILDSSKEDKSISDVITPISRWSPQVDAQILMEPIAEENIEMPEVQTDTRRSNTLSWLSSNLQRFADITFDSLLPPRTDRTIAAHTFYKLLELLSAGQVTVQQIEPYSNMTINCAALRMTA</sequence>
<evidence type="ECO:0000259" key="7">
    <source>
        <dbReference type="Pfam" id="PF04825"/>
    </source>
</evidence>
<dbReference type="InterPro" id="IPR036390">
    <property type="entry name" value="WH_DNA-bd_sf"/>
</dbReference>
<comment type="subcellular location">
    <subcellularLocation>
        <location evidence="1">Nucleus</location>
    </subcellularLocation>
</comment>
<evidence type="ECO:0000313" key="8">
    <source>
        <dbReference type="Proteomes" id="UP000694890"/>
    </source>
</evidence>
<dbReference type="InterPro" id="IPR039781">
    <property type="entry name" value="Rad21/Rec8-like"/>
</dbReference>
<dbReference type="PANTHER" id="PTHR12585">
    <property type="entry name" value="SCC1 / RAD21 FAMILY MEMBER"/>
    <property type="match status" value="1"/>
</dbReference>
<evidence type="ECO:0000256" key="5">
    <source>
        <dbReference type="SAM" id="MobiDB-lite"/>
    </source>
</evidence>
<dbReference type="SUPFAM" id="SSF46785">
    <property type="entry name" value="Winged helix' DNA-binding domain"/>
    <property type="match status" value="1"/>
</dbReference>
<evidence type="ECO:0000259" key="6">
    <source>
        <dbReference type="Pfam" id="PF04824"/>
    </source>
</evidence>
<evidence type="ECO:0000256" key="4">
    <source>
        <dbReference type="ARBA" id="ARBA00023242"/>
    </source>
</evidence>
<comment type="similarity">
    <text evidence="2">Belongs to the rad21 family.</text>
</comment>
<keyword evidence="4" id="KW-0539">Nucleus</keyword>
<evidence type="ECO:0000313" key="9">
    <source>
        <dbReference type="RefSeq" id="XP_050922898.1"/>
    </source>
</evidence>
<name>A0AAJ8B083_LATCA</name>